<feature type="transmembrane region" description="Helical" evidence="1">
    <location>
        <begin position="95"/>
        <end position="117"/>
    </location>
</feature>
<evidence type="ECO:0008006" key="5">
    <source>
        <dbReference type="Google" id="ProtNLM"/>
    </source>
</evidence>
<gene>
    <name evidence="3" type="ORF">C0Q70_12848</name>
</gene>
<feature type="transmembrane region" description="Helical" evidence="1">
    <location>
        <begin position="187"/>
        <end position="210"/>
    </location>
</feature>
<keyword evidence="4" id="KW-1185">Reference proteome</keyword>
<evidence type="ECO:0000256" key="2">
    <source>
        <dbReference type="SAM" id="SignalP"/>
    </source>
</evidence>
<keyword evidence="2" id="KW-0732">Signal</keyword>
<dbReference type="EMBL" id="PZQS01000007">
    <property type="protein sequence ID" value="PVD27681.1"/>
    <property type="molecule type" value="Genomic_DNA"/>
</dbReference>
<proteinExistence type="predicted"/>
<comment type="caution">
    <text evidence="3">The sequence shown here is derived from an EMBL/GenBank/DDBJ whole genome shotgun (WGS) entry which is preliminary data.</text>
</comment>
<evidence type="ECO:0000256" key="1">
    <source>
        <dbReference type="SAM" id="Phobius"/>
    </source>
</evidence>
<feature type="transmembrane region" description="Helical" evidence="1">
    <location>
        <begin position="458"/>
        <end position="482"/>
    </location>
</feature>
<sequence length="512" mass="56576">MLPRIQVACLMTVIFFLTSEGVIIDNCDNEIRIVSENTPIVLSCGEIAEGDANTWCDFEMIDIAICYSADIPIPTYPETIDPKDTSQGQLEPFKVALIVVASVIAAGLLVTVIIVFIKRKGNIYHQTTQMNDEHPYTIIFTGQHVNPFARSVQENELQPVYMNIPPHAIPRSLFITNGWRWTWQEGYIAIAGIAFASVIIVGIIVAVTVVCIKRIGDVYDKTTRTNFNEHPYMNGPASQKPTDNGHSVQGVVITCLVILYSVCGAEGIKLRNCNKTDGSTDLHEPIICEGISSNGSVVWYHQYKGVLAQCSVDGNCSTSYSDDYNITREANSTVSQLRILKGGTEDHGVVISCDDRNNNSRVNRKAGDFGYSWDNDNTACNDKCYRGKCSLEWQLPQEKGNYIITVTVIGSTKTAFSQVISNDDTCKTFSTVPLTSVSHGATTPSKESLPSEAKNHPVIIIVIVLVAITALIIASVIFFVIFRRRRQQKFEDHINEVYQCADLLTSQPRANT</sequence>
<dbReference type="Proteomes" id="UP000245119">
    <property type="component" value="Linkage Group LG7"/>
</dbReference>
<accession>A0A2T7P2P5</accession>
<feature type="chain" id="PRO_5015594352" description="Ig-like domain-containing protein" evidence="2">
    <location>
        <begin position="22"/>
        <end position="512"/>
    </location>
</feature>
<protein>
    <recommendedName>
        <fullName evidence="5">Ig-like domain-containing protein</fullName>
    </recommendedName>
</protein>
<evidence type="ECO:0000313" key="3">
    <source>
        <dbReference type="EMBL" id="PVD27681.1"/>
    </source>
</evidence>
<evidence type="ECO:0000313" key="4">
    <source>
        <dbReference type="Proteomes" id="UP000245119"/>
    </source>
</evidence>
<dbReference type="AlphaFoldDB" id="A0A2T7P2P5"/>
<keyword evidence="1" id="KW-1133">Transmembrane helix</keyword>
<keyword evidence="1" id="KW-0812">Transmembrane</keyword>
<organism evidence="3 4">
    <name type="scientific">Pomacea canaliculata</name>
    <name type="common">Golden apple snail</name>
    <dbReference type="NCBI Taxonomy" id="400727"/>
    <lineage>
        <taxon>Eukaryota</taxon>
        <taxon>Metazoa</taxon>
        <taxon>Spiralia</taxon>
        <taxon>Lophotrochozoa</taxon>
        <taxon>Mollusca</taxon>
        <taxon>Gastropoda</taxon>
        <taxon>Caenogastropoda</taxon>
        <taxon>Architaenioglossa</taxon>
        <taxon>Ampullarioidea</taxon>
        <taxon>Ampullariidae</taxon>
        <taxon>Pomacea</taxon>
    </lineage>
</organism>
<feature type="signal peptide" evidence="2">
    <location>
        <begin position="1"/>
        <end position="21"/>
    </location>
</feature>
<reference evidence="3 4" key="1">
    <citation type="submission" date="2018-04" db="EMBL/GenBank/DDBJ databases">
        <title>The genome of golden apple snail Pomacea canaliculata provides insight into stress tolerance and invasive adaptation.</title>
        <authorList>
            <person name="Liu C."/>
            <person name="Liu B."/>
            <person name="Ren Y."/>
            <person name="Zhang Y."/>
            <person name="Wang H."/>
            <person name="Li S."/>
            <person name="Jiang F."/>
            <person name="Yin L."/>
            <person name="Zhang G."/>
            <person name="Qian W."/>
            <person name="Fan W."/>
        </authorList>
    </citation>
    <scope>NUCLEOTIDE SEQUENCE [LARGE SCALE GENOMIC DNA]</scope>
    <source>
        <strain evidence="3">SZHN2017</strain>
        <tissue evidence="3">Muscle</tissue>
    </source>
</reference>
<keyword evidence="1" id="KW-0472">Membrane</keyword>
<name>A0A2T7P2P5_POMCA</name>